<dbReference type="Proteomes" id="UP001162483">
    <property type="component" value="Unassembled WGS sequence"/>
</dbReference>
<dbReference type="PANTHER" id="PTHR14226">
    <property type="entry name" value="NEUROPATHY TARGET ESTERASE/SWISS CHEESE D.MELANOGASTER"/>
    <property type="match status" value="1"/>
</dbReference>
<feature type="region of interest" description="Disordered" evidence="1">
    <location>
        <begin position="71"/>
        <end position="92"/>
    </location>
</feature>
<feature type="domain" description="Cyclic nucleotide-binding" evidence="3">
    <location>
        <begin position="499"/>
        <end position="572"/>
    </location>
</feature>
<feature type="region of interest" description="Disordered" evidence="1">
    <location>
        <begin position="265"/>
        <end position="310"/>
    </location>
</feature>
<protein>
    <recommendedName>
        <fullName evidence="3">Cyclic nucleotide-binding domain-containing protein</fullName>
    </recommendedName>
</protein>
<sequence length="827" mass="92799">DYTITHYTLGAGLLVGGVFLLWLLQRFFQENQPGIPLLDIPKKPIQRVSHKLKKKKKVLSLKQRIRRGGWEHPVAPTHHSEAAPDSLLRPPSEVETPALPPEVLYMLQSVRVLGHFERPLFLALCQYVVYEHYDPGGVVFCPGQPDSSIYIVLEGKLELSLTDPDGTRHYMKSVSPGDNVHSLLSILDVLTGHQKPYRTVTAKAVEKSTVLRLPVEAFSAVFCSYPQSLIRTVQIIALRLQRVTFLALHHYLGLTIELFQHDLQSESSPSRPVRPRLSRSITHTEEDQPDVSKFSPTRRRPPRLGDCKATSAGKTGFWRSLDCELEQSRVGKSPVSPSNEEILFWESEDNMQKLLENGKKQLAKQMDLEDLSLLENKLTLHHVKAETVIARKGDHDVGLHFVLSGRLHVYQGVMGKEDSCIFVTAPGEMIGQLTVLTGEPLIFTIRAVRDSSFLCLSRTHFYQILRSHPRVLLAVAHSVARRVSPFVRQVDFAIDWIGVEAGKELYRKGDTSDCTYIALNGRLRSVIQYPDGKKCVVGEHGRGELIGMVEALTHRPRVTSVNAVRDSELAKVPDGALSYIKRRYPQVVTRLIHILSHKILGDLQETQGNVADSGNVASNLSTVCVLPCNNNVPLSAFTMELKNALDTIGPTLVLTSDIIRARLGAYALESTHECQLSTWLAQQEDLHRIVLYQTEFSLTPWTVRCIRQADCVLVVGLGEEAPAIGELEKFLENSPIRALKQLVLLHRMDGPMPSDTVEWLKLRTWISAHFHIRAPKRVFVKRPPHKMLEFYSRIHQKEVDRHSDFSRLARALTGNTIALVLGGGGAR</sequence>
<evidence type="ECO:0000259" key="3">
    <source>
        <dbReference type="PROSITE" id="PS50042"/>
    </source>
</evidence>
<evidence type="ECO:0000256" key="1">
    <source>
        <dbReference type="SAM" id="MobiDB-lite"/>
    </source>
</evidence>
<name>A0ABN9CQ92_9NEOB</name>
<comment type="caution">
    <text evidence="4">The sequence shown here is derived from an EMBL/GenBank/DDBJ whole genome shotgun (WGS) entry which is preliminary data.</text>
</comment>
<dbReference type="InterPro" id="IPR018490">
    <property type="entry name" value="cNMP-bd_dom_sf"/>
</dbReference>
<dbReference type="PROSITE" id="PS50042">
    <property type="entry name" value="CNMP_BINDING_3"/>
    <property type="match status" value="3"/>
</dbReference>
<feature type="domain" description="Cyclic nucleotide-binding" evidence="3">
    <location>
        <begin position="112"/>
        <end position="222"/>
    </location>
</feature>
<gene>
    <name evidence="4" type="ORF">SPARVUS_LOCUS5597788</name>
</gene>
<keyword evidence="2" id="KW-1133">Transmembrane helix</keyword>
<dbReference type="InterPro" id="IPR014710">
    <property type="entry name" value="RmlC-like_jellyroll"/>
</dbReference>
<dbReference type="InterPro" id="IPR050301">
    <property type="entry name" value="NTE"/>
</dbReference>
<dbReference type="PANTHER" id="PTHR14226:SF26">
    <property type="entry name" value="PATATIN-LIKE PHOSPHOLIPASE DOMAIN-CONTAINING PROTEIN 6"/>
    <property type="match status" value="1"/>
</dbReference>
<dbReference type="SMART" id="SM00100">
    <property type="entry name" value="cNMP"/>
    <property type="match status" value="3"/>
</dbReference>
<accession>A0ABN9CQ92</accession>
<dbReference type="CDD" id="cd00038">
    <property type="entry name" value="CAP_ED"/>
    <property type="match status" value="3"/>
</dbReference>
<dbReference type="Gene3D" id="2.60.120.10">
    <property type="entry name" value="Jelly Rolls"/>
    <property type="match status" value="3"/>
</dbReference>
<keyword evidence="5" id="KW-1185">Reference proteome</keyword>
<evidence type="ECO:0000313" key="4">
    <source>
        <dbReference type="EMBL" id="CAI9562349.1"/>
    </source>
</evidence>
<feature type="non-terminal residue" evidence="4">
    <location>
        <position position="1"/>
    </location>
</feature>
<evidence type="ECO:0000256" key="2">
    <source>
        <dbReference type="SAM" id="Phobius"/>
    </source>
</evidence>
<reference evidence="4" key="1">
    <citation type="submission" date="2023-05" db="EMBL/GenBank/DDBJ databases">
        <authorList>
            <person name="Stuckert A."/>
        </authorList>
    </citation>
    <scope>NUCLEOTIDE SEQUENCE</scope>
</reference>
<dbReference type="Pfam" id="PF00027">
    <property type="entry name" value="cNMP_binding"/>
    <property type="match status" value="3"/>
</dbReference>
<feature type="transmembrane region" description="Helical" evidence="2">
    <location>
        <begin position="6"/>
        <end position="24"/>
    </location>
</feature>
<feature type="domain" description="Cyclic nucleotide-binding" evidence="3">
    <location>
        <begin position="362"/>
        <end position="482"/>
    </location>
</feature>
<dbReference type="InterPro" id="IPR000595">
    <property type="entry name" value="cNMP-bd_dom"/>
</dbReference>
<evidence type="ECO:0000313" key="5">
    <source>
        <dbReference type="Proteomes" id="UP001162483"/>
    </source>
</evidence>
<keyword evidence="2" id="KW-0812">Transmembrane</keyword>
<proteinExistence type="predicted"/>
<dbReference type="Pfam" id="PF24179">
    <property type="entry name" value="NTE_Ploop"/>
    <property type="match status" value="1"/>
</dbReference>
<keyword evidence="2" id="KW-0472">Membrane</keyword>
<dbReference type="SUPFAM" id="SSF51206">
    <property type="entry name" value="cAMP-binding domain-like"/>
    <property type="match status" value="3"/>
</dbReference>
<organism evidence="4 5">
    <name type="scientific">Staurois parvus</name>
    <dbReference type="NCBI Taxonomy" id="386267"/>
    <lineage>
        <taxon>Eukaryota</taxon>
        <taxon>Metazoa</taxon>
        <taxon>Chordata</taxon>
        <taxon>Craniata</taxon>
        <taxon>Vertebrata</taxon>
        <taxon>Euteleostomi</taxon>
        <taxon>Amphibia</taxon>
        <taxon>Batrachia</taxon>
        <taxon>Anura</taxon>
        <taxon>Neobatrachia</taxon>
        <taxon>Ranoidea</taxon>
        <taxon>Ranidae</taxon>
        <taxon>Staurois</taxon>
    </lineage>
</organism>
<dbReference type="EMBL" id="CATNWA010011825">
    <property type="protein sequence ID" value="CAI9562349.1"/>
    <property type="molecule type" value="Genomic_DNA"/>
</dbReference>
<dbReference type="InterPro" id="IPR056556">
    <property type="entry name" value="NTE1_P-loop_dom"/>
</dbReference>